<comment type="function">
    <text evidence="3">Component of the COP9 signalosome complex (CSN), a complex involved in various cellular and developmental processes.</text>
</comment>
<comment type="subcellular location">
    <subcellularLocation>
        <location evidence="3">Cytoplasm</location>
    </subcellularLocation>
    <subcellularLocation>
        <location evidence="3">Nucleus</location>
    </subcellularLocation>
</comment>
<dbReference type="PANTHER" id="PTHR10540:SF8">
    <property type="entry name" value="COP9 SIGNALOSOME COMPLEX SUBUNIT 6"/>
    <property type="match status" value="1"/>
</dbReference>
<accession>A0A2S2N888</accession>
<dbReference type="GO" id="GO:0005737">
    <property type="term" value="C:cytoplasm"/>
    <property type="evidence" value="ECO:0007669"/>
    <property type="project" value="UniProtKB-SubCell"/>
</dbReference>
<dbReference type="AlphaFoldDB" id="A0A2S2N888"/>
<evidence type="ECO:0000256" key="2">
    <source>
        <dbReference type="ARBA" id="ARBA00014871"/>
    </source>
</evidence>
<gene>
    <name evidence="5" type="primary">Cops6</name>
    <name evidence="5" type="ORF">g.16194</name>
</gene>
<dbReference type="GO" id="GO:0000338">
    <property type="term" value="P:protein deneddylation"/>
    <property type="evidence" value="ECO:0007669"/>
    <property type="project" value="InterPro"/>
</dbReference>
<keyword evidence="3" id="KW-0963">Cytoplasm</keyword>
<evidence type="ECO:0000313" key="5">
    <source>
        <dbReference type="EMBL" id="MBY13350.1"/>
    </source>
</evidence>
<dbReference type="GO" id="GO:0008237">
    <property type="term" value="F:metallopeptidase activity"/>
    <property type="evidence" value="ECO:0007669"/>
    <property type="project" value="InterPro"/>
</dbReference>
<sequence length="319" mass="36358">MEDTNVEMEVDEPQNNVLATNVTGSVSISLHPLVILNISEHWTRLTAQVGNSVPSIGALIGKQKDRTLEIMNSFELSYTVLEDNETMIIDRDYYNSKEEQFKQVFCDLDFLGWYITGTASDKPTFRDIDVHKQIINIAESPIFLKMDPHGGHTDLPVKVYESIIDIMNGVPKMLFVELTYTLSTEDAERIGVDHVARMSSNDAQENSLVAETLTVQFNAIKMLHSRVKMLLQYLKEVKNTEQSVNNELLREFVSLCHRLPVMESGEFYRDLYTHCNDVALIAYLGVLTKCSNEVNDYCNKFNALYDRQVVGRKVKALFL</sequence>
<evidence type="ECO:0000256" key="1">
    <source>
        <dbReference type="ARBA" id="ARBA00010893"/>
    </source>
</evidence>
<keyword evidence="3" id="KW-0736">Signalosome</keyword>
<name>A0A2S2N888_SCHGA</name>
<dbReference type="InterPro" id="IPR024969">
    <property type="entry name" value="EIF3F/CSN6-like_C"/>
</dbReference>
<evidence type="ECO:0000256" key="3">
    <source>
        <dbReference type="RuleBase" id="RU367006"/>
    </source>
</evidence>
<feature type="domain" description="MPN" evidence="4">
    <location>
        <begin position="28"/>
        <end position="166"/>
    </location>
</feature>
<proteinExistence type="inferred from homology"/>
<dbReference type="InterPro" id="IPR037518">
    <property type="entry name" value="MPN"/>
</dbReference>
<dbReference type="Pfam" id="PF01398">
    <property type="entry name" value="JAB"/>
    <property type="match status" value="1"/>
</dbReference>
<dbReference type="InterPro" id="IPR033859">
    <property type="entry name" value="MPN_CSN6"/>
</dbReference>
<dbReference type="CDD" id="cd08063">
    <property type="entry name" value="MPN_CSN6"/>
    <property type="match status" value="1"/>
</dbReference>
<comment type="similarity">
    <text evidence="1 3">Belongs to the peptidase M67A family. CSN6 subfamily.</text>
</comment>
<organism evidence="5">
    <name type="scientific">Schizaphis graminum</name>
    <name type="common">Green bug aphid</name>
    <dbReference type="NCBI Taxonomy" id="13262"/>
    <lineage>
        <taxon>Eukaryota</taxon>
        <taxon>Metazoa</taxon>
        <taxon>Ecdysozoa</taxon>
        <taxon>Arthropoda</taxon>
        <taxon>Hexapoda</taxon>
        <taxon>Insecta</taxon>
        <taxon>Pterygota</taxon>
        <taxon>Neoptera</taxon>
        <taxon>Paraneoptera</taxon>
        <taxon>Hemiptera</taxon>
        <taxon>Sternorrhyncha</taxon>
        <taxon>Aphidomorpha</taxon>
        <taxon>Aphidoidea</taxon>
        <taxon>Aphididae</taxon>
        <taxon>Aphidini</taxon>
        <taxon>Schizaphis</taxon>
    </lineage>
</organism>
<protein>
    <recommendedName>
        <fullName evidence="2 3">COP9 signalosome complex subunit 6</fullName>
    </recommendedName>
</protein>
<dbReference type="EMBL" id="GGMR01000731">
    <property type="protein sequence ID" value="MBY13350.1"/>
    <property type="molecule type" value="Transcribed_RNA"/>
</dbReference>
<dbReference type="GO" id="GO:0008180">
    <property type="term" value="C:COP9 signalosome"/>
    <property type="evidence" value="ECO:0007669"/>
    <property type="project" value="UniProtKB-UniRule"/>
</dbReference>
<dbReference type="InterPro" id="IPR000555">
    <property type="entry name" value="JAMM/MPN+_dom"/>
</dbReference>
<dbReference type="PROSITE" id="PS50249">
    <property type="entry name" value="MPN"/>
    <property type="match status" value="1"/>
</dbReference>
<dbReference type="SMART" id="SM00232">
    <property type="entry name" value="JAB_MPN"/>
    <property type="match status" value="1"/>
</dbReference>
<dbReference type="Pfam" id="PF13012">
    <property type="entry name" value="MitMem_reg"/>
    <property type="match status" value="1"/>
</dbReference>
<evidence type="ECO:0000259" key="4">
    <source>
        <dbReference type="PROSITE" id="PS50249"/>
    </source>
</evidence>
<keyword evidence="3" id="KW-0539">Nucleus</keyword>
<dbReference type="PANTHER" id="PTHR10540">
    <property type="entry name" value="EUKARYOTIC TRANSLATION INITIATION FACTOR 3 SUBUNIT F-RELATED"/>
    <property type="match status" value="1"/>
</dbReference>
<dbReference type="Gene3D" id="3.40.140.10">
    <property type="entry name" value="Cytidine Deaminase, domain 2"/>
    <property type="match status" value="1"/>
</dbReference>
<reference evidence="5" key="1">
    <citation type="submission" date="2018-04" db="EMBL/GenBank/DDBJ databases">
        <title>Transcriptome of Schizaphis graminum biotype I.</title>
        <authorList>
            <person name="Scully E.D."/>
            <person name="Geib S.M."/>
            <person name="Palmer N.A."/>
            <person name="Koch K."/>
            <person name="Bradshaw J."/>
            <person name="Heng-Moss T."/>
            <person name="Sarath G."/>
        </authorList>
    </citation>
    <scope>NUCLEOTIDE SEQUENCE</scope>
</reference>